<gene>
    <name evidence="2" type="ORF">BC938DRAFT_481875</name>
</gene>
<comment type="caution">
    <text evidence="2">The sequence shown here is derived from an EMBL/GenBank/DDBJ whole genome shotgun (WGS) entry which is preliminary data.</text>
</comment>
<name>A0A433QF74_9FUNG</name>
<dbReference type="PANTHER" id="PTHR24410">
    <property type="entry name" value="HL07962P-RELATED"/>
    <property type="match status" value="1"/>
</dbReference>
<dbReference type="Gene3D" id="3.30.710.10">
    <property type="entry name" value="Potassium Channel Kv1.1, Chain A"/>
    <property type="match status" value="1"/>
</dbReference>
<dbReference type="InterPro" id="IPR043136">
    <property type="entry name" value="B30.2/SPRY_sf"/>
</dbReference>
<dbReference type="SUPFAM" id="SSF49899">
    <property type="entry name" value="Concanavalin A-like lectins/glucanases"/>
    <property type="match status" value="1"/>
</dbReference>
<dbReference type="InterPro" id="IPR013320">
    <property type="entry name" value="ConA-like_dom_sf"/>
</dbReference>
<dbReference type="AlphaFoldDB" id="A0A433QF74"/>
<feature type="domain" description="BTB" evidence="1">
    <location>
        <begin position="66"/>
        <end position="129"/>
    </location>
</feature>
<proteinExistence type="predicted"/>
<dbReference type="PROSITE" id="PS50097">
    <property type="entry name" value="BTB"/>
    <property type="match status" value="1"/>
</dbReference>
<dbReference type="SUPFAM" id="SSF54695">
    <property type="entry name" value="POZ domain"/>
    <property type="match status" value="1"/>
</dbReference>
<dbReference type="InterPro" id="IPR000210">
    <property type="entry name" value="BTB/POZ_dom"/>
</dbReference>
<accession>A0A433QF74</accession>
<organism evidence="2 3">
    <name type="scientific">Jimgerdemannia flammicorona</name>
    <dbReference type="NCBI Taxonomy" id="994334"/>
    <lineage>
        <taxon>Eukaryota</taxon>
        <taxon>Fungi</taxon>
        <taxon>Fungi incertae sedis</taxon>
        <taxon>Mucoromycota</taxon>
        <taxon>Mucoromycotina</taxon>
        <taxon>Endogonomycetes</taxon>
        <taxon>Endogonales</taxon>
        <taxon>Endogonaceae</taxon>
        <taxon>Jimgerdemannia</taxon>
    </lineage>
</organism>
<dbReference type="InterPro" id="IPR011333">
    <property type="entry name" value="SKP1/BTB/POZ_sf"/>
</dbReference>
<dbReference type="EMBL" id="RBNJ01006615">
    <property type="protein sequence ID" value="RUS28447.1"/>
    <property type="molecule type" value="Genomic_DNA"/>
</dbReference>
<evidence type="ECO:0000313" key="2">
    <source>
        <dbReference type="EMBL" id="RUS28447.1"/>
    </source>
</evidence>
<dbReference type="InterPro" id="IPR051481">
    <property type="entry name" value="BTB-POZ/Galectin-3-binding"/>
</dbReference>
<reference evidence="2 3" key="1">
    <citation type="journal article" date="2018" name="New Phytol.">
        <title>Phylogenomics of Endogonaceae and evolution of mycorrhizas within Mucoromycota.</title>
        <authorList>
            <person name="Chang Y."/>
            <person name="Desiro A."/>
            <person name="Na H."/>
            <person name="Sandor L."/>
            <person name="Lipzen A."/>
            <person name="Clum A."/>
            <person name="Barry K."/>
            <person name="Grigoriev I.V."/>
            <person name="Martin F.M."/>
            <person name="Stajich J.E."/>
            <person name="Smith M.E."/>
            <person name="Bonito G."/>
            <person name="Spatafora J.W."/>
        </authorList>
    </citation>
    <scope>NUCLEOTIDE SEQUENCE [LARGE SCALE GENOMIC DNA]</scope>
    <source>
        <strain evidence="2 3">AD002</strain>
    </source>
</reference>
<evidence type="ECO:0000313" key="3">
    <source>
        <dbReference type="Proteomes" id="UP000274822"/>
    </source>
</evidence>
<keyword evidence="3" id="KW-1185">Reference proteome</keyword>
<dbReference type="SMART" id="SM00225">
    <property type="entry name" value="BTB"/>
    <property type="match status" value="1"/>
</dbReference>
<dbReference type="PANTHER" id="PTHR24410:SF23">
    <property type="entry name" value="BTB DOMAIN-CONTAINING PROTEIN-RELATED"/>
    <property type="match status" value="1"/>
</dbReference>
<dbReference type="Proteomes" id="UP000274822">
    <property type="component" value="Unassembled WGS sequence"/>
</dbReference>
<dbReference type="Gene3D" id="2.60.120.920">
    <property type="match status" value="1"/>
</dbReference>
<dbReference type="Pfam" id="PF00651">
    <property type="entry name" value="BTB"/>
    <property type="match status" value="1"/>
</dbReference>
<sequence length="499" mass="55584">MDQIQTRSRSWVLPRTAHVTPKEDEPAACSHQPPFMPFMNFSDSTRTTDRDLKTDLKFSINNPGCSDVTFVCKDGVRKHAYRSILALRSDMFNSMLYGKMIESKSTEIPLPSTTSAQLQIILEYCYTDDTPSLSLDNAVHVFEAAEYFLLPRLQQFVVNHVDVNLHDYETAGIILSDAVRIAESSPMKDILLTTIRKYFLAKPLEYGMLRTLSREGLEAVLLDQAAVKACPTDAYTWLLCIVDWACDAIGDDSIPEPQRVRILSALDIDCKLSKPLASPLTIALHIPPETRRHLEETISPFFRFVHFDQICSHRLVAVMDVLDFVPTNILCVAFRRNVVDNKVCPPSWPHGNGCVWDREHVGPSLRLSTNATLVEYHPDKRGLQANAHQSVTGASPLTPDAACEWDVVVHSVSQGNGGIALGIATKMIVTDQNYVLGMQPNSWGFASSGGVYNSNPFSFTNLVSWRRVEKLTRGDLPGRIGYVWEQMRDTGGPEEGAAA</sequence>
<evidence type="ECO:0000259" key="1">
    <source>
        <dbReference type="PROSITE" id="PS50097"/>
    </source>
</evidence>
<protein>
    <recommendedName>
        <fullName evidence="1">BTB domain-containing protein</fullName>
    </recommendedName>
</protein>